<dbReference type="AlphaFoldDB" id="A0AAU9WIV7"/>
<comment type="caution">
    <text evidence="1">The sequence shown here is derived from an EMBL/GenBank/DDBJ whole genome shotgun (WGS) entry which is preliminary data.</text>
</comment>
<dbReference type="Proteomes" id="UP001159428">
    <property type="component" value="Unassembled WGS sequence"/>
</dbReference>
<keyword evidence="2" id="KW-1185">Reference proteome</keyword>
<protein>
    <submittedName>
        <fullName evidence="1">Uncharacterized protein</fullName>
    </submittedName>
</protein>
<dbReference type="EMBL" id="CALNXJ010000013">
    <property type="protein sequence ID" value="CAH3112887.1"/>
    <property type="molecule type" value="Genomic_DNA"/>
</dbReference>
<evidence type="ECO:0000313" key="1">
    <source>
        <dbReference type="EMBL" id="CAH3112887.1"/>
    </source>
</evidence>
<gene>
    <name evidence="1" type="ORF">PMEA_00004696</name>
</gene>
<accession>A0AAU9WIV7</accession>
<name>A0AAU9WIV7_9CNID</name>
<organism evidence="1 2">
    <name type="scientific">Pocillopora meandrina</name>
    <dbReference type="NCBI Taxonomy" id="46732"/>
    <lineage>
        <taxon>Eukaryota</taxon>
        <taxon>Metazoa</taxon>
        <taxon>Cnidaria</taxon>
        <taxon>Anthozoa</taxon>
        <taxon>Hexacorallia</taxon>
        <taxon>Scleractinia</taxon>
        <taxon>Astrocoeniina</taxon>
        <taxon>Pocilloporidae</taxon>
        <taxon>Pocillopora</taxon>
    </lineage>
</organism>
<evidence type="ECO:0000313" key="2">
    <source>
        <dbReference type="Proteomes" id="UP001159428"/>
    </source>
</evidence>
<sequence>MLKSDSKSLFSGTPILYAEGQFVACHFSPSNYVPFRKIGRKHLEEELRRAMCTEDRRTDAHFENSKREEEAWKDNYEMVYLKGSCTAEDSSKEIILNQKDPKQQKQLQQGLTHFMELLQWISQEGDEFVYIESLRDSNDVFILLNAIGRCRNPVLINILICDNEPNKITVSLSNVTVSLQSLLFCMFPT</sequence>
<reference evidence="1 2" key="1">
    <citation type="submission" date="2022-05" db="EMBL/GenBank/DDBJ databases">
        <authorList>
            <consortium name="Genoscope - CEA"/>
            <person name="William W."/>
        </authorList>
    </citation>
    <scope>NUCLEOTIDE SEQUENCE [LARGE SCALE GENOMIC DNA]</scope>
</reference>
<proteinExistence type="predicted"/>